<dbReference type="PROSITE" id="PS50846">
    <property type="entry name" value="HMA_2"/>
    <property type="match status" value="1"/>
</dbReference>
<dbReference type="EMBL" id="PDXF01000130">
    <property type="protein sequence ID" value="RYN86675.1"/>
    <property type="molecule type" value="Genomic_DNA"/>
</dbReference>
<comment type="caution">
    <text evidence="3">The sequence shown here is derived from an EMBL/GenBank/DDBJ whole genome shotgun (WGS) entry which is preliminary data.</text>
</comment>
<reference evidence="4" key="1">
    <citation type="journal article" date="2019" name="bioRxiv">
        <title>Genomics, evolutionary history and diagnostics of the Alternaria alternata species group including apple and Asian pear pathotypes.</title>
        <authorList>
            <person name="Armitage A.D."/>
            <person name="Cockerton H.M."/>
            <person name="Sreenivasaprasad S."/>
            <person name="Woodhall J.W."/>
            <person name="Lane C.R."/>
            <person name="Harrison R.J."/>
            <person name="Clarkson J.P."/>
        </authorList>
    </citation>
    <scope>NUCLEOTIDE SEQUENCE [LARGE SCALE GENOMIC DNA]</scope>
    <source>
        <strain evidence="4">FERA 635</strain>
    </source>
</reference>
<evidence type="ECO:0000313" key="3">
    <source>
        <dbReference type="EMBL" id="RYN86675.1"/>
    </source>
</evidence>
<name>A0ABY0FQL3_9PLEO</name>
<evidence type="ECO:0000259" key="2">
    <source>
        <dbReference type="PROSITE" id="PS50846"/>
    </source>
</evidence>
<feature type="domain" description="HMA" evidence="2">
    <location>
        <begin position="2"/>
        <end position="67"/>
    </location>
</feature>
<dbReference type="InterPro" id="IPR006121">
    <property type="entry name" value="HMA_dom"/>
</dbReference>
<proteinExistence type="predicted"/>
<protein>
    <recommendedName>
        <fullName evidence="2">HMA domain-containing protein</fullName>
    </recommendedName>
</protein>
<sequence length="94" mass="9970">MAFTYKYNVKMSCGGCASSVRKAIAPIAGVRSINIDLETQTVFAIVEEGLPLNAISQAITAAGKEVKSEEIVESPEQAIQEQNELSMTCCSGKA</sequence>
<dbReference type="PROSITE" id="PS01047">
    <property type="entry name" value="HMA_1"/>
    <property type="match status" value="1"/>
</dbReference>
<gene>
    <name evidence="3" type="ORF">AA0119_g12660</name>
</gene>
<keyword evidence="1" id="KW-0479">Metal-binding</keyword>
<dbReference type="Proteomes" id="UP000293195">
    <property type="component" value="Unassembled WGS sequence"/>
</dbReference>
<dbReference type="Pfam" id="PF00403">
    <property type="entry name" value="HMA"/>
    <property type="match status" value="1"/>
</dbReference>
<dbReference type="SUPFAM" id="SSF55008">
    <property type="entry name" value="HMA, heavy metal-associated domain"/>
    <property type="match status" value="1"/>
</dbReference>
<accession>A0ABY0FQL3</accession>
<organism evidence="3 4">
    <name type="scientific">Alternaria tenuissima</name>
    <dbReference type="NCBI Taxonomy" id="119927"/>
    <lineage>
        <taxon>Eukaryota</taxon>
        <taxon>Fungi</taxon>
        <taxon>Dikarya</taxon>
        <taxon>Ascomycota</taxon>
        <taxon>Pezizomycotina</taxon>
        <taxon>Dothideomycetes</taxon>
        <taxon>Pleosporomycetidae</taxon>
        <taxon>Pleosporales</taxon>
        <taxon>Pleosporineae</taxon>
        <taxon>Pleosporaceae</taxon>
        <taxon>Alternaria</taxon>
        <taxon>Alternaria sect. Alternaria</taxon>
        <taxon>Alternaria alternata complex</taxon>
    </lineage>
</organism>
<keyword evidence="4" id="KW-1185">Reference proteome</keyword>
<evidence type="ECO:0000313" key="4">
    <source>
        <dbReference type="Proteomes" id="UP000293195"/>
    </source>
</evidence>
<dbReference type="CDD" id="cd00371">
    <property type="entry name" value="HMA"/>
    <property type="match status" value="1"/>
</dbReference>
<dbReference type="InterPro" id="IPR017969">
    <property type="entry name" value="Heavy-metal-associated_CS"/>
</dbReference>
<dbReference type="InterPro" id="IPR036163">
    <property type="entry name" value="HMA_dom_sf"/>
</dbReference>
<evidence type="ECO:0000256" key="1">
    <source>
        <dbReference type="ARBA" id="ARBA00022723"/>
    </source>
</evidence>
<dbReference type="Gene3D" id="3.30.70.100">
    <property type="match status" value="1"/>
</dbReference>